<dbReference type="AlphaFoldDB" id="W3X3T4"/>
<organism evidence="2 3">
    <name type="scientific">Pestalotiopsis fici (strain W106-1 / CGMCC3.15140)</name>
    <dbReference type="NCBI Taxonomy" id="1229662"/>
    <lineage>
        <taxon>Eukaryota</taxon>
        <taxon>Fungi</taxon>
        <taxon>Dikarya</taxon>
        <taxon>Ascomycota</taxon>
        <taxon>Pezizomycotina</taxon>
        <taxon>Sordariomycetes</taxon>
        <taxon>Xylariomycetidae</taxon>
        <taxon>Amphisphaeriales</taxon>
        <taxon>Sporocadaceae</taxon>
        <taxon>Pestalotiopsis</taxon>
    </lineage>
</organism>
<dbReference type="HOGENOM" id="CLU_002639_3_1_1"/>
<dbReference type="InParanoid" id="W3X3T4"/>
<dbReference type="OrthoDB" id="5347061at2759"/>
<dbReference type="PANTHER" id="PTHR33112">
    <property type="entry name" value="DOMAIN PROTEIN, PUTATIVE-RELATED"/>
    <property type="match status" value="1"/>
</dbReference>
<dbReference type="STRING" id="1229662.W3X3T4"/>
<dbReference type="InterPro" id="IPR010730">
    <property type="entry name" value="HET"/>
</dbReference>
<reference evidence="3" key="1">
    <citation type="journal article" date="2015" name="BMC Genomics">
        <title>Genomic and transcriptomic analysis of the endophytic fungus Pestalotiopsis fici reveals its lifestyle and high potential for synthesis of natural products.</title>
        <authorList>
            <person name="Wang X."/>
            <person name="Zhang X."/>
            <person name="Liu L."/>
            <person name="Xiang M."/>
            <person name="Wang W."/>
            <person name="Sun X."/>
            <person name="Che Y."/>
            <person name="Guo L."/>
            <person name="Liu G."/>
            <person name="Guo L."/>
            <person name="Wang C."/>
            <person name="Yin W.B."/>
            <person name="Stadler M."/>
            <person name="Zhang X."/>
            <person name="Liu X."/>
        </authorList>
    </citation>
    <scope>NUCLEOTIDE SEQUENCE [LARGE SCALE GENOMIC DNA]</scope>
    <source>
        <strain evidence="3">W106-1 / CGMCC3.15140</strain>
    </source>
</reference>
<accession>W3X3T4</accession>
<dbReference type="OMA" id="SHAGRHY"/>
<dbReference type="Pfam" id="PF06985">
    <property type="entry name" value="HET"/>
    <property type="match status" value="1"/>
</dbReference>
<dbReference type="PANTHER" id="PTHR33112:SF9">
    <property type="entry name" value="HETEROKARYON INCOMPATIBILITY DOMAIN-CONTAINING PROTEIN"/>
    <property type="match status" value="1"/>
</dbReference>
<dbReference type="EMBL" id="KI912113">
    <property type="protein sequence ID" value="ETS80793.1"/>
    <property type="molecule type" value="Genomic_DNA"/>
</dbReference>
<proteinExistence type="predicted"/>
<dbReference type="RefSeq" id="XP_007835094.1">
    <property type="nucleotide sequence ID" value="XM_007836903.1"/>
</dbReference>
<dbReference type="eggNOG" id="ENOG502TAEN">
    <property type="taxonomic scope" value="Eukaryota"/>
</dbReference>
<dbReference type="Proteomes" id="UP000030651">
    <property type="component" value="Unassembled WGS sequence"/>
</dbReference>
<dbReference type="GeneID" id="19273335"/>
<keyword evidence="3" id="KW-1185">Reference proteome</keyword>
<name>W3X3T4_PESFW</name>
<evidence type="ECO:0000313" key="2">
    <source>
        <dbReference type="EMBL" id="ETS80793.1"/>
    </source>
</evidence>
<evidence type="ECO:0000313" key="3">
    <source>
        <dbReference type="Proteomes" id="UP000030651"/>
    </source>
</evidence>
<sequence>MHDHPKASWKSGQAAGCDFCNLVTLVIQHASTQHRLKSIDMPTFNEHGDKIDTNISVWWGRKFDRFVLTIGYFTPIKKGENTTYTITACPEKKTWLLEAQSAKLTDRSSPAAINLIQWWLEDCKKRHTSCTRATDGFMPSRLLKISDGMVKLELDIQTTEPYVALSHCWGPTKPIKLLENNLQAFQQGISETNLPRTFREAVKTSQRLGYEYIWIDSLCIIQDSDLDWKQQSSFMASVYGNAALVLAASSSRSSEDGFLRRTKDNSALDHLPGITETCIKLRRRGRSRRIERSVQLRLEILRSHRGPLDDRAWAYQEEAVAKRYLSFGNLEMMWCCTEAIHSEFGSHSSQHVEAYMRMKLTTLFTSITDPRSLGTYWRRTIVFMYSCRKLTYQCDILVALSAIAQAFHFKANLTYLAGLWKEDLLRGLSWYNKRRSASQQQYCPSWSWTSVGGTSQYYDYFGSLNDDSEPCAVVVQAGTSPATTNIFGPVSDGLVVLRGPSAMATLKLNTTGEILQATSETFNGVWSQFYKLSLQGGVYQDTPLVKTSVLLRDGTREISARRLAFGESIQAQDDLQTLENQTTNVWILPLHFVSDGSEIRLQILVLGRDEMDPDRFQRLGLISQRVRIEGKDKIDTFHKVMQREMVCREFTIV</sequence>
<protein>
    <recommendedName>
        <fullName evidence="1">Heterokaryon incompatibility domain-containing protein</fullName>
    </recommendedName>
</protein>
<feature type="domain" description="Heterokaryon incompatibility" evidence="1">
    <location>
        <begin position="162"/>
        <end position="317"/>
    </location>
</feature>
<dbReference type="KEGG" id="pfy:PFICI_08322"/>
<gene>
    <name evidence="2" type="ORF">PFICI_08322</name>
</gene>
<evidence type="ECO:0000259" key="1">
    <source>
        <dbReference type="Pfam" id="PF06985"/>
    </source>
</evidence>